<protein>
    <submittedName>
        <fullName evidence="5">Uncharacterized HTH-type transcriptional regulator HI_1476</fullName>
    </submittedName>
</protein>
<dbReference type="InterPro" id="IPR003314">
    <property type="entry name" value="Mu-type_HTH"/>
</dbReference>
<dbReference type="RefSeq" id="WP_239407309.1">
    <property type="nucleotide sequence ID" value="NZ_CAHPRV010000003.1"/>
</dbReference>
<dbReference type="Gene3D" id="1.10.10.10">
    <property type="entry name" value="Winged helix-like DNA-binding domain superfamily/Winged helix DNA-binding domain"/>
    <property type="match status" value="1"/>
</dbReference>
<dbReference type="SUPFAM" id="SSF46955">
    <property type="entry name" value="Putative DNA-binding domain"/>
    <property type="match status" value="1"/>
</dbReference>
<dbReference type="CDD" id="cd06529">
    <property type="entry name" value="S24_LexA-like"/>
    <property type="match status" value="1"/>
</dbReference>
<dbReference type="EMBL" id="CAHPSF010000013">
    <property type="protein sequence ID" value="CAB5712775.1"/>
    <property type="molecule type" value="Genomic_DNA"/>
</dbReference>
<dbReference type="AlphaFoldDB" id="A0A9N8GYD2"/>
<comment type="caution">
    <text evidence="5">The sequence shown here is derived from an EMBL/GenBank/DDBJ whole genome shotgun (WGS) entry which is preliminary data.</text>
</comment>
<gene>
    <name evidence="5" type="ORF">GHA_03771</name>
</gene>
<organism evidence="5 6">
    <name type="scientific">Providencia rettgeri</name>
    <dbReference type="NCBI Taxonomy" id="587"/>
    <lineage>
        <taxon>Bacteria</taxon>
        <taxon>Pseudomonadati</taxon>
        <taxon>Pseudomonadota</taxon>
        <taxon>Gammaproteobacteria</taxon>
        <taxon>Enterobacterales</taxon>
        <taxon>Morganellaceae</taxon>
        <taxon>Providencia</taxon>
    </lineage>
</organism>
<dbReference type="PANTHER" id="PTHR40661">
    <property type="match status" value="1"/>
</dbReference>
<dbReference type="InterPro" id="IPR015927">
    <property type="entry name" value="Peptidase_S24_S26A/B/C"/>
</dbReference>
<reference evidence="5" key="1">
    <citation type="submission" date="2020-05" db="EMBL/GenBank/DDBJ databases">
        <authorList>
            <person name="Delgado-Blas J."/>
        </authorList>
    </citation>
    <scope>NUCLEOTIDE SEQUENCE</scope>
    <source>
        <strain evidence="5">BB1453</strain>
    </source>
</reference>
<dbReference type="InterPro" id="IPR009061">
    <property type="entry name" value="DNA-bd_dom_put_sf"/>
</dbReference>
<dbReference type="Gene3D" id="2.10.109.10">
    <property type="entry name" value="Umud Fragment, subunit A"/>
    <property type="match status" value="1"/>
</dbReference>
<dbReference type="Pfam" id="PF00717">
    <property type="entry name" value="Peptidase_S24"/>
    <property type="match status" value="1"/>
</dbReference>
<dbReference type="SUPFAM" id="SSF51306">
    <property type="entry name" value="LexA/Signal peptidase"/>
    <property type="match status" value="1"/>
</dbReference>
<dbReference type="PROSITE" id="PS51702">
    <property type="entry name" value="HTH_MU"/>
    <property type="match status" value="1"/>
</dbReference>
<feature type="domain" description="HTH Mu-type" evidence="4">
    <location>
        <begin position="31"/>
        <end position="100"/>
    </location>
</feature>
<keyword evidence="3" id="KW-0804">Transcription</keyword>
<proteinExistence type="predicted"/>
<accession>A0A9N8GYD2</accession>
<evidence type="ECO:0000259" key="4">
    <source>
        <dbReference type="PROSITE" id="PS51702"/>
    </source>
</evidence>
<evidence type="ECO:0000313" key="6">
    <source>
        <dbReference type="Proteomes" id="UP000834611"/>
    </source>
</evidence>
<dbReference type="GO" id="GO:0003677">
    <property type="term" value="F:DNA binding"/>
    <property type="evidence" value="ECO:0007669"/>
    <property type="project" value="UniProtKB-KW"/>
</dbReference>
<evidence type="ECO:0000313" key="5">
    <source>
        <dbReference type="EMBL" id="CAB5712775.1"/>
    </source>
</evidence>
<keyword evidence="1" id="KW-0805">Transcription regulation</keyword>
<dbReference type="InterPro" id="IPR039418">
    <property type="entry name" value="LexA-like"/>
</dbReference>
<evidence type="ECO:0000256" key="1">
    <source>
        <dbReference type="ARBA" id="ARBA00023015"/>
    </source>
</evidence>
<dbReference type="InterPro" id="IPR036388">
    <property type="entry name" value="WH-like_DNA-bd_sf"/>
</dbReference>
<evidence type="ECO:0000256" key="2">
    <source>
        <dbReference type="ARBA" id="ARBA00023125"/>
    </source>
</evidence>
<name>A0A9N8GYD2_PRORE</name>
<sequence>MKEIFIEEKDAASLFGDVNRTPEVELSLKLNNPWVTAQEVAGLPDVPTTSRRARDLLDKSSLDKPLLKRKRKGTKATEYHAAILPIAAIRELLRIQNKDSITPDESAPTEAAVTDQQTPNVQEYTANDFLDEFALIPGYRVQVSAGNGSLGEDDSYTNPCRHLAFRRKWLRYRGFKESELVVVWARGDSMEPTISNNNTLLINTAKTKPSDGNIYVIRQDDMLWVKRVQILLDGSWLLISDNSAYQPLQVKPDAMYNFQVIGQVVNISKDIGD</sequence>
<keyword evidence="2" id="KW-0238">DNA-binding</keyword>
<dbReference type="InterPro" id="IPR036286">
    <property type="entry name" value="LexA/Signal_pep-like_sf"/>
</dbReference>
<dbReference type="Proteomes" id="UP000834611">
    <property type="component" value="Unassembled WGS sequence"/>
</dbReference>
<evidence type="ECO:0000256" key="3">
    <source>
        <dbReference type="ARBA" id="ARBA00023163"/>
    </source>
</evidence>
<dbReference type="PANTHER" id="PTHR40661:SF3">
    <property type="entry name" value="FELS-1 PROPHAGE TRANSCRIPTIONAL REGULATOR"/>
    <property type="match status" value="1"/>
</dbReference>